<feature type="domain" description="Protein kinase" evidence="6">
    <location>
        <begin position="93"/>
        <end position="348"/>
    </location>
</feature>
<evidence type="ECO:0000256" key="1">
    <source>
        <dbReference type="ARBA" id="ARBA00022741"/>
    </source>
</evidence>
<dbReference type="InterPro" id="IPR019734">
    <property type="entry name" value="TPR_rpt"/>
</dbReference>
<dbReference type="AlphaFoldDB" id="A0A956NI33"/>
<proteinExistence type="predicted"/>
<keyword evidence="2 4" id="KW-0067">ATP-binding</keyword>
<reference evidence="7" key="1">
    <citation type="submission" date="2020-04" db="EMBL/GenBank/DDBJ databases">
        <authorList>
            <person name="Zhang T."/>
        </authorList>
    </citation>
    <scope>NUCLEOTIDE SEQUENCE</scope>
    <source>
        <strain evidence="7">HKST-UBA02</strain>
    </source>
</reference>
<dbReference type="SUPFAM" id="SSF52540">
    <property type="entry name" value="P-loop containing nucleoside triphosphate hydrolases"/>
    <property type="match status" value="1"/>
</dbReference>
<evidence type="ECO:0000313" key="7">
    <source>
        <dbReference type="EMBL" id="MCA9758133.1"/>
    </source>
</evidence>
<dbReference type="InterPro" id="IPR008271">
    <property type="entry name" value="Ser/Thr_kinase_AS"/>
</dbReference>
<sequence length="1177" mass="129404">MNPEGPTPPRSQPPEQPGTREAERLFQSALDLPAAERTAFLDARCPTGSPLRAEVEELLSHFDQAGDDFLATTDRRQTVTSELARERSSVGPYPVLGRLGEGGMGEVYRARDPRLDREIAVKVLPRVVADDAEWQAQIQREARLLASLNHPNIATVFSLEEHEGEQLLTMELVHGETLADRLARGPIALGDTLIWLQQVASAIEAAHKKGVVHRDLKPGNVMITDEGRAKVLDFGIASSIRTDSTAGNARHAGTPGYMSPEQIRGEPPDPRTDLFAFGSILYECITGRRAFPGDSVAAVVKSTLEREVDWKALPSSVPDRIVNVLTQCLEKDPVARTSVMARARRPLEEELTQRSHVPTGGAGLESVPNNLPTPLNSFVGRGSERAQIESALYHSRCVTVVGSGGSGKSRLALEVARGSLANWTDGVWLVEFAAVDDSNAVPATIARTLGVPPHAGRSTLDTIATFLEDRHLLLILDNCEHVLELAADSVDQMLRSARGVHVLATSRERLGVSGEHLIPLPSLGLPDSTTGMTKDLGTIRESEAIRLFLERSRSAGVDLDVTADNADVIAEICRSLDGIPLALELAAARVKVLALDELAERLNDRFRILSSGSRTALPRQRTLRATIDWSYDLLEEAERVLFRRLAVFSGGWTLRAAEDVCAGERIEGWQVLDLHTRLVEKSLVELDAAKSEGRTRYRMLESVREYAHHRLGEVGESNELQERHGRYYLQRSEEVATHLRGPEQAMWLSSLENEHDNLRSALSYLVEHDPDAGLRLATALGRFWAVRGHWKEGRRLLRRAIEAQPHGDAGEAMAKAICWAGTLARMDGDIAAAKPLFERSLGMAKEVEDRRTMATALSNLGHLCHMQGDYTVARQRYEECLVIRRELDDLHDIATSLTSLGSVLDALGNSTEAERIFEENLAITRRIGDLPLVSTALVNLGRVASYRGDYRKARELSDEALRITKEIGDRRLLAQALQSRGAIAFQEEDYDTAYEAYSESLALREQLEDRRTAGHSLAGLGYTACLRGDFDLARQHLHDSLSAGRETGDLPGVSYALSGLGYLASELGDLDESERCLDEGLRLALRSGDLLVTVVTLEGLGTVHCGRGDSPAAVRYFAAAETIRDRVLVPMSRYAQRRRESCLDRARADLGDDRFEIEWNEGGSTPIEALVKDPETP</sequence>
<dbReference type="SUPFAM" id="SSF48452">
    <property type="entry name" value="TPR-like"/>
    <property type="match status" value="3"/>
</dbReference>
<dbReference type="PROSITE" id="PS50011">
    <property type="entry name" value="PROTEIN_KINASE_DOM"/>
    <property type="match status" value="1"/>
</dbReference>
<feature type="region of interest" description="Disordered" evidence="5">
    <location>
        <begin position="1"/>
        <end position="22"/>
    </location>
</feature>
<keyword evidence="1 4" id="KW-0547">Nucleotide-binding</keyword>
<dbReference type="Gene3D" id="1.10.510.10">
    <property type="entry name" value="Transferase(Phosphotransferase) domain 1"/>
    <property type="match status" value="1"/>
</dbReference>
<dbReference type="InterPro" id="IPR058852">
    <property type="entry name" value="HTH_77"/>
</dbReference>
<reference evidence="7" key="2">
    <citation type="journal article" date="2021" name="Microbiome">
        <title>Successional dynamics and alternative stable states in a saline activated sludge microbial community over 9 years.</title>
        <authorList>
            <person name="Wang Y."/>
            <person name="Ye J."/>
            <person name="Ju F."/>
            <person name="Liu L."/>
            <person name="Boyd J.A."/>
            <person name="Deng Y."/>
            <person name="Parks D.H."/>
            <person name="Jiang X."/>
            <person name="Yin X."/>
            <person name="Woodcroft B.J."/>
            <person name="Tyson G.W."/>
            <person name="Hugenholtz P."/>
            <person name="Polz M.F."/>
            <person name="Zhang T."/>
        </authorList>
    </citation>
    <scope>NUCLEOTIDE SEQUENCE</scope>
    <source>
        <strain evidence="7">HKST-UBA02</strain>
    </source>
</reference>
<dbReference type="EMBL" id="JAGQHS010000145">
    <property type="protein sequence ID" value="MCA9758133.1"/>
    <property type="molecule type" value="Genomic_DNA"/>
</dbReference>
<dbReference type="Gene3D" id="1.25.40.10">
    <property type="entry name" value="Tetratricopeptide repeat domain"/>
    <property type="match status" value="2"/>
</dbReference>
<dbReference type="InterPro" id="IPR017441">
    <property type="entry name" value="Protein_kinase_ATP_BS"/>
</dbReference>
<dbReference type="PANTHER" id="PTHR47691:SF3">
    <property type="entry name" value="HTH-TYPE TRANSCRIPTIONAL REGULATOR RV0890C-RELATED"/>
    <property type="match status" value="1"/>
</dbReference>
<evidence type="ECO:0000256" key="3">
    <source>
        <dbReference type="PROSITE-ProRule" id="PRU00339"/>
    </source>
</evidence>
<organism evidence="7 8">
    <name type="scientific">Eiseniibacteriota bacterium</name>
    <dbReference type="NCBI Taxonomy" id="2212470"/>
    <lineage>
        <taxon>Bacteria</taxon>
        <taxon>Candidatus Eiseniibacteriota</taxon>
    </lineage>
</organism>
<evidence type="ECO:0000256" key="4">
    <source>
        <dbReference type="PROSITE-ProRule" id="PRU10141"/>
    </source>
</evidence>
<dbReference type="GO" id="GO:0004672">
    <property type="term" value="F:protein kinase activity"/>
    <property type="evidence" value="ECO:0007669"/>
    <property type="project" value="InterPro"/>
</dbReference>
<dbReference type="Pfam" id="PF00069">
    <property type="entry name" value="Pkinase"/>
    <property type="match status" value="1"/>
</dbReference>
<gene>
    <name evidence="7" type="ORF">KDA27_20230</name>
</gene>
<keyword evidence="3" id="KW-0802">TPR repeat</keyword>
<evidence type="ECO:0000256" key="2">
    <source>
        <dbReference type="ARBA" id="ARBA00022840"/>
    </source>
</evidence>
<feature type="compositionally biased region" description="Pro residues" evidence="5">
    <location>
        <begin position="1"/>
        <end position="16"/>
    </location>
</feature>
<dbReference type="SUPFAM" id="SSF56112">
    <property type="entry name" value="Protein kinase-like (PK-like)"/>
    <property type="match status" value="1"/>
</dbReference>
<dbReference type="CDD" id="cd14014">
    <property type="entry name" value="STKc_PknB_like"/>
    <property type="match status" value="1"/>
</dbReference>
<dbReference type="SMART" id="SM00028">
    <property type="entry name" value="TPR"/>
    <property type="match status" value="8"/>
</dbReference>
<dbReference type="SMART" id="SM00220">
    <property type="entry name" value="S_TKc"/>
    <property type="match status" value="1"/>
</dbReference>
<name>A0A956NI33_UNCEI</name>
<dbReference type="InterPro" id="IPR011990">
    <property type="entry name" value="TPR-like_helical_dom_sf"/>
</dbReference>
<evidence type="ECO:0000256" key="5">
    <source>
        <dbReference type="SAM" id="MobiDB-lite"/>
    </source>
</evidence>
<dbReference type="InterPro" id="IPR011009">
    <property type="entry name" value="Kinase-like_dom_sf"/>
</dbReference>
<dbReference type="Gene3D" id="3.30.200.20">
    <property type="entry name" value="Phosphorylase Kinase, domain 1"/>
    <property type="match status" value="1"/>
</dbReference>
<dbReference type="Gene3D" id="3.40.50.300">
    <property type="entry name" value="P-loop containing nucleotide triphosphate hydrolases"/>
    <property type="match status" value="1"/>
</dbReference>
<dbReference type="Proteomes" id="UP000739538">
    <property type="component" value="Unassembled WGS sequence"/>
</dbReference>
<dbReference type="PROSITE" id="PS50005">
    <property type="entry name" value="TPR"/>
    <property type="match status" value="2"/>
</dbReference>
<dbReference type="InterPro" id="IPR027417">
    <property type="entry name" value="P-loop_NTPase"/>
</dbReference>
<feature type="repeat" description="TPR" evidence="3">
    <location>
        <begin position="974"/>
        <end position="1007"/>
    </location>
</feature>
<feature type="binding site" evidence="4">
    <location>
        <position position="122"/>
    </location>
    <ligand>
        <name>ATP</name>
        <dbReference type="ChEBI" id="CHEBI:30616"/>
    </ligand>
</feature>
<evidence type="ECO:0000259" key="6">
    <source>
        <dbReference type="PROSITE" id="PS50011"/>
    </source>
</evidence>
<dbReference type="PROSITE" id="PS00108">
    <property type="entry name" value="PROTEIN_KINASE_ST"/>
    <property type="match status" value="1"/>
</dbReference>
<comment type="caution">
    <text evidence="7">The sequence shown here is derived from an EMBL/GenBank/DDBJ whole genome shotgun (WGS) entry which is preliminary data.</text>
</comment>
<dbReference type="GO" id="GO:0005524">
    <property type="term" value="F:ATP binding"/>
    <property type="evidence" value="ECO:0007669"/>
    <property type="project" value="UniProtKB-UniRule"/>
</dbReference>
<feature type="repeat" description="TPR" evidence="3">
    <location>
        <begin position="934"/>
        <end position="967"/>
    </location>
</feature>
<dbReference type="Pfam" id="PF13424">
    <property type="entry name" value="TPR_12"/>
    <property type="match status" value="3"/>
</dbReference>
<dbReference type="PANTHER" id="PTHR47691">
    <property type="entry name" value="REGULATOR-RELATED"/>
    <property type="match status" value="1"/>
</dbReference>
<dbReference type="Pfam" id="PF25872">
    <property type="entry name" value="HTH_77"/>
    <property type="match status" value="1"/>
</dbReference>
<accession>A0A956NI33</accession>
<protein>
    <submittedName>
        <fullName evidence="7">Tetratricopeptide repeat protein</fullName>
    </submittedName>
</protein>
<feature type="region of interest" description="Disordered" evidence="5">
    <location>
        <begin position="245"/>
        <end position="267"/>
    </location>
</feature>
<dbReference type="PROSITE" id="PS00107">
    <property type="entry name" value="PROTEIN_KINASE_ATP"/>
    <property type="match status" value="1"/>
</dbReference>
<dbReference type="InterPro" id="IPR000719">
    <property type="entry name" value="Prot_kinase_dom"/>
</dbReference>
<evidence type="ECO:0000313" key="8">
    <source>
        <dbReference type="Proteomes" id="UP000739538"/>
    </source>
</evidence>